<dbReference type="EC" id="1.8.-.-" evidence="8"/>
<evidence type="ECO:0000256" key="5">
    <source>
        <dbReference type="ARBA" id="ARBA00023157"/>
    </source>
</evidence>
<evidence type="ECO:0000256" key="9">
    <source>
        <dbReference type="SAM" id="SignalP"/>
    </source>
</evidence>
<feature type="signal peptide" evidence="9">
    <location>
        <begin position="1"/>
        <end position="22"/>
    </location>
</feature>
<keyword evidence="3 8" id="KW-0964">Secreted</keyword>
<dbReference type="GO" id="GO:0005576">
    <property type="term" value="C:extracellular region"/>
    <property type="evidence" value="ECO:0007669"/>
    <property type="project" value="UniProtKB-SubCell"/>
</dbReference>
<dbReference type="eggNOG" id="KOG3160">
    <property type="taxonomic scope" value="Eukaryota"/>
</dbReference>
<dbReference type="Pfam" id="PF03227">
    <property type="entry name" value="GILT"/>
    <property type="match status" value="1"/>
</dbReference>
<evidence type="ECO:0000313" key="11">
    <source>
        <dbReference type="Ensembl" id="ENSLACP00000000789.1"/>
    </source>
</evidence>
<comment type="subcellular location">
    <subcellularLocation>
        <location evidence="8">Secreted</location>
    </subcellularLocation>
    <subcellularLocation>
        <location evidence="8">Lysosome</location>
    </subcellularLocation>
</comment>
<dbReference type="PROSITE" id="PS51110">
    <property type="entry name" value="SAP_A"/>
    <property type="match status" value="1"/>
</dbReference>
<evidence type="ECO:0000256" key="2">
    <source>
        <dbReference type="ARBA" id="ARBA00011615"/>
    </source>
</evidence>
<evidence type="ECO:0000256" key="7">
    <source>
        <dbReference type="ARBA" id="ARBA00059163"/>
    </source>
</evidence>
<keyword evidence="5 8" id="KW-1015">Disulfide bond</keyword>
<dbReference type="HOGENOM" id="CLU_1634838_0_0_1"/>
<keyword evidence="8" id="KW-0458">Lysosome</keyword>
<evidence type="ECO:0000256" key="6">
    <source>
        <dbReference type="ARBA" id="ARBA00023180"/>
    </source>
</evidence>
<keyword evidence="8" id="KW-0391">Immunity</keyword>
<comment type="similarity">
    <text evidence="1 8">Belongs to the GILT family.</text>
</comment>
<dbReference type="GO" id="GO:0002376">
    <property type="term" value="P:immune system process"/>
    <property type="evidence" value="ECO:0007669"/>
    <property type="project" value="UniProtKB-KW"/>
</dbReference>
<keyword evidence="4 8" id="KW-0732">Signal</keyword>
<dbReference type="GeneTree" id="ENSGT00940000164804"/>
<dbReference type="OMA" id="SIRCNIP"/>
<dbReference type="InterPro" id="IPR004911">
    <property type="entry name" value="Interferon-induced_GILT"/>
</dbReference>
<dbReference type="InterPro" id="IPR003119">
    <property type="entry name" value="SAP_A"/>
</dbReference>
<dbReference type="GO" id="GO:0005764">
    <property type="term" value="C:lysosome"/>
    <property type="evidence" value="ECO:0007669"/>
    <property type="project" value="UniProtKB-SubCell"/>
</dbReference>
<dbReference type="Ensembl" id="ENSLACT00000000797.1">
    <property type="protein sequence ID" value="ENSLACP00000000789.1"/>
    <property type="gene ID" value="ENSLACG00000000708.1"/>
</dbReference>
<evidence type="ECO:0000256" key="8">
    <source>
        <dbReference type="RuleBase" id="RU369109"/>
    </source>
</evidence>
<accession>H2ZTR8</accession>
<dbReference type="PANTHER" id="PTHR13234">
    <property type="entry name" value="GAMMA-INTERFERON INDUCIBLE LYSOSOMAL THIOL REDUCTASE GILT"/>
    <property type="match status" value="1"/>
</dbReference>
<dbReference type="AlphaFoldDB" id="H2ZTR8"/>
<evidence type="ECO:0000313" key="12">
    <source>
        <dbReference type="Proteomes" id="UP000008672"/>
    </source>
</evidence>
<dbReference type="EMBL" id="AFYH01264377">
    <property type="status" value="NOT_ANNOTATED_CDS"/>
    <property type="molecule type" value="Genomic_DNA"/>
</dbReference>
<dbReference type="GO" id="GO:0016671">
    <property type="term" value="F:oxidoreductase activity, acting on a sulfur group of donors, disulfide as acceptor"/>
    <property type="evidence" value="ECO:0007669"/>
    <property type="project" value="UniProtKB-UniRule"/>
</dbReference>
<feature type="chain" id="PRO_5003579513" description="Gamma-interferon-inducible lysosomal thiol reductase" evidence="9">
    <location>
        <begin position="23"/>
        <end position="162"/>
    </location>
</feature>
<keyword evidence="12" id="KW-1185">Reference proteome</keyword>
<name>H2ZTR8_LATCH</name>
<dbReference type="EMBL" id="AFYH01264376">
    <property type="status" value="NOT_ANNOTATED_CDS"/>
    <property type="molecule type" value="Genomic_DNA"/>
</dbReference>
<evidence type="ECO:0000256" key="3">
    <source>
        <dbReference type="ARBA" id="ARBA00022525"/>
    </source>
</evidence>
<dbReference type="EMBL" id="AFYH01264375">
    <property type="status" value="NOT_ANNOTATED_CDS"/>
    <property type="molecule type" value="Genomic_DNA"/>
</dbReference>
<feature type="domain" description="Saposin A-type" evidence="10">
    <location>
        <begin position="19"/>
        <end position="59"/>
    </location>
</feature>
<reference evidence="12" key="1">
    <citation type="submission" date="2011-08" db="EMBL/GenBank/DDBJ databases">
        <title>The draft genome of Latimeria chalumnae.</title>
        <authorList>
            <person name="Di Palma F."/>
            <person name="Alfoldi J."/>
            <person name="Johnson J."/>
            <person name="Berlin A."/>
            <person name="Gnerre S."/>
            <person name="Jaffe D."/>
            <person name="MacCallum I."/>
            <person name="Young S."/>
            <person name="Walker B.J."/>
            <person name="Lander E."/>
            <person name="Lindblad-Toh K."/>
        </authorList>
    </citation>
    <scope>NUCLEOTIDE SEQUENCE [LARGE SCALE GENOMIC DNA]</scope>
    <source>
        <strain evidence="12">Wild caught</strain>
    </source>
</reference>
<dbReference type="PROSITE" id="PS51257">
    <property type="entry name" value="PROKAR_LIPOPROTEIN"/>
    <property type="match status" value="1"/>
</dbReference>
<organism evidence="11 12">
    <name type="scientific">Latimeria chalumnae</name>
    <name type="common">Coelacanth</name>
    <dbReference type="NCBI Taxonomy" id="7897"/>
    <lineage>
        <taxon>Eukaryota</taxon>
        <taxon>Metazoa</taxon>
        <taxon>Chordata</taxon>
        <taxon>Craniata</taxon>
        <taxon>Vertebrata</taxon>
        <taxon>Euteleostomi</taxon>
        <taxon>Coelacanthiformes</taxon>
        <taxon>Coelacanthidae</taxon>
        <taxon>Latimeria</taxon>
    </lineage>
</organism>
<keyword evidence="8" id="KW-0676">Redox-active center</keyword>
<keyword evidence="6 8" id="KW-0325">Glycoprotein</keyword>
<evidence type="ECO:0000256" key="1">
    <source>
        <dbReference type="ARBA" id="ARBA00005679"/>
    </source>
</evidence>
<evidence type="ECO:0000256" key="4">
    <source>
        <dbReference type="ARBA" id="ARBA00022729"/>
    </source>
</evidence>
<comment type="function">
    <text evidence="7">Lysosomal thiol reductase that can reduce protein disulfide bonds. May facilitate the complete unfolding of proteins destined for lysosomal degradation. Plays an important role in antigen processing. Facilitates the generation of MHC class II-restricted epitodes from disulfide bond-containing antigen by the endocytic reduction of disulfide bonds. Also facilitates MHC class I-restricted recognition of exogenous antigens containing disulfide bonds by CD8+ T-cells or crosspresentation.</text>
</comment>
<dbReference type="InParanoid" id="H2ZTR8"/>
<evidence type="ECO:0000259" key="10">
    <source>
        <dbReference type="PROSITE" id="PS51110"/>
    </source>
</evidence>
<proteinExistence type="inferred from homology"/>
<dbReference type="STRING" id="7897.ENSLACP00000000789"/>
<dbReference type="Bgee" id="ENSLACG00000000708">
    <property type="expression patterns" value="Expressed in pelvic fin and 6 other cell types or tissues"/>
</dbReference>
<reference evidence="11" key="2">
    <citation type="submission" date="2025-08" db="UniProtKB">
        <authorList>
            <consortium name="Ensembl"/>
        </authorList>
    </citation>
    <scope>IDENTIFICATION</scope>
</reference>
<sequence>MKALILLTPFLFCGCLSRGSDAKPACSYPPALWCSSNRIAVACQVEKQCLEFSQKPPTAPLVEISLYYESLCPGCRQFLCLQLFSTWLTMGGIMNVTLVPYGNAQETYQGGKWVFQCQHGEEECLGNMIEVSPDFFWGGGICVLSLFDHIFKINFTQVNKVL</sequence>
<dbReference type="Proteomes" id="UP000008672">
    <property type="component" value="Unassembled WGS sequence"/>
</dbReference>
<dbReference type="PANTHER" id="PTHR13234:SF8">
    <property type="entry name" value="GAMMA-INTERFERON-INDUCIBLE LYSOSOMAL THIOL REDUCTASE"/>
    <property type="match status" value="1"/>
</dbReference>
<keyword evidence="8" id="KW-0560">Oxidoreductase</keyword>
<reference evidence="11" key="3">
    <citation type="submission" date="2025-09" db="UniProtKB">
        <authorList>
            <consortium name="Ensembl"/>
        </authorList>
    </citation>
    <scope>IDENTIFICATION</scope>
</reference>
<protein>
    <recommendedName>
        <fullName evidence="8">Gamma-interferon-inducible lysosomal thiol reductase</fullName>
        <ecNumber evidence="8">1.8.-.-</ecNumber>
    </recommendedName>
    <alternativeName>
        <fullName evidence="8">Gamma-interferon-inducible protein IP-30</fullName>
    </alternativeName>
</protein>
<comment type="function">
    <text evidence="8">Lysosomal thiol reductase that can reduce protein disulfide bonds. Facilitates the complete unfolding of proteins destined for lysosomal degradation. Plays an important role in antigen processing.</text>
</comment>
<comment type="subunit">
    <text evidence="2 8">Dimer; disulfide-linked.</text>
</comment>